<protein>
    <submittedName>
        <fullName evidence="1">FhlB domain-containing protein</fullName>
    </submittedName>
</protein>
<evidence type="ECO:0000313" key="1">
    <source>
        <dbReference type="EMBL" id="EXX91368.1"/>
    </source>
</evidence>
<keyword evidence="2" id="KW-1185">Reference proteome</keyword>
<comment type="caution">
    <text evidence="1">The sequence shown here is derived from an EMBL/GenBank/DDBJ whole genome shotgun (WGS) entry which is preliminary data.</text>
</comment>
<dbReference type="RefSeq" id="WP_036579202.1">
    <property type="nucleotide sequence ID" value="NZ_KK082138.1"/>
</dbReference>
<dbReference type="OrthoDB" id="5244399at2"/>
<gene>
    <name evidence="1" type="ORF">BG53_11550</name>
</gene>
<sequence length="102" mass="11352">MSEEQPATKQAVKKAVALKYEPGTRNAPVVVAKGRGQIAESILERAREHGVLVQEDASLVEVLSQLDIDQEIPPELYALVAEILSFVYRSDNRLEGWKHEPT</sequence>
<dbReference type="Pfam" id="PF01312">
    <property type="entry name" value="Bac_export_2"/>
    <property type="match status" value="1"/>
</dbReference>
<dbReference type="Gene3D" id="3.40.1690.10">
    <property type="entry name" value="secretion proteins EscU"/>
    <property type="match status" value="1"/>
</dbReference>
<dbReference type="InterPro" id="IPR006135">
    <property type="entry name" value="T3SS_substrate_exporter"/>
</dbReference>
<dbReference type="Proteomes" id="UP000053750">
    <property type="component" value="Unassembled WGS sequence"/>
</dbReference>
<proteinExistence type="predicted"/>
<dbReference type="InterPro" id="IPR029025">
    <property type="entry name" value="T3SS_substrate_exporter_C"/>
</dbReference>
<dbReference type="AlphaFoldDB" id="A0A9W5S351"/>
<dbReference type="EMBL" id="JFHU01000032">
    <property type="protein sequence ID" value="EXX91368.1"/>
    <property type="molecule type" value="Genomic_DNA"/>
</dbReference>
<organism evidence="1 2">
    <name type="scientific">Paenibacillus darwinianus</name>
    <dbReference type="NCBI Taxonomy" id="1380763"/>
    <lineage>
        <taxon>Bacteria</taxon>
        <taxon>Bacillati</taxon>
        <taxon>Bacillota</taxon>
        <taxon>Bacilli</taxon>
        <taxon>Bacillales</taxon>
        <taxon>Paenibacillaceae</taxon>
        <taxon>Paenibacillus</taxon>
    </lineage>
</organism>
<dbReference type="SUPFAM" id="SSF160544">
    <property type="entry name" value="EscU C-terminal domain-like"/>
    <property type="match status" value="1"/>
</dbReference>
<name>A0A9W5S351_9BACL</name>
<dbReference type="PANTHER" id="PTHR30531">
    <property type="entry name" value="FLAGELLAR BIOSYNTHETIC PROTEIN FLHB"/>
    <property type="match status" value="1"/>
</dbReference>
<dbReference type="GO" id="GO:0005886">
    <property type="term" value="C:plasma membrane"/>
    <property type="evidence" value="ECO:0007669"/>
    <property type="project" value="TreeGrafter"/>
</dbReference>
<dbReference type="PANTHER" id="PTHR30531:SF12">
    <property type="entry name" value="FLAGELLAR BIOSYNTHETIC PROTEIN FLHB"/>
    <property type="match status" value="1"/>
</dbReference>
<accession>A0A9W5S351</accession>
<evidence type="ECO:0000313" key="2">
    <source>
        <dbReference type="Proteomes" id="UP000053750"/>
    </source>
</evidence>
<dbReference type="GO" id="GO:0009306">
    <property type="term" value="P:protein secretion"/>
    <property type="evidence" value="ECO:0007669"/>
    <property type="project" value="InterPro"/>
</dbReference>
<reference evidence="1 2" key="1">
    <citation type="submission" date="2014-02" db="EMBL/GenBank/DDBJ databases">
        <title>Genome sequence of Paenibacillus darwinianus reveals adaptive mechanisms for survival in Antarctic soils.</title>
        <authorList>
            <person name="Dsouza M."/>
            <person name="Taylor M.W."/>
            <person name="Turner S.J."/>
            <person name="Aislabie J."/>
        </authorList>
    </citation>
    <scope>NUCLEOTIDE SEQUENCE [LARGE SCALE GENOMIC DNA]</scope>
    <source>
        <strain evidence="1 2">CE1</strain>
    </source>
</reference>